<protein>
    <submittedName>
        <fullName evidence="3">Phosphoenolpyruvate carboxykinase (ATP)</fullName>
    </submittedName>
</protein>
<dbReference type="GO" id="GO:0006094">
    <property type="term" value="P:gluconeogenesis"/>
    <property type="evidence" value="ECO:0007669"/>
    <property type="project" value="UniProtKB-KW"/>
</dbReference>
<accession>A0A7V6TZR4</accession>
<reference evidence="3 4" key="1">
    <citation type="journal article" date="2020" name="Biotechnol. Biofuels">
        <title>New insights from the biogas microbiome by comprehensive genome-resolved metagenomics of nearly 1600 species originating from multiple anaerobic digesters.</title>
        <authorList>
            <person name="Campanaro S."/>
            <person name="Treu L."/>
            <person name="Rodriguez-R L.M."/>
            <person name="Kovalovszki A."/>
            <person name="Ziels R.M."/>
            <person name="Maus I."/>
            <person name="Zhu X."/>
            <person name="Kougias P.G."/>
            <person name="Basile A."/>
            <person name="Luo G."/>
            <person name="Schluter A."/>
            <person name="Konstantinidis K.T."/>
            <person name="Angelidaki I."/>
        </authorList>
    </citation>
    <scope>NUCLEOTIDE SEQUENCE [LARGE SCALE GENOMIC DNA]</scope>
    <source>
        <strain evidence="3">AS04akNAM_66</strain>
    </source>
</reference>
<keyword evidence="1" id="KW-0312">Gluconeogenesis</keyword>
<sequence length="221" mass="23921">SLTENTRCAYPLDFIPNASKTGKGGQPKNIIMLTADAFGVMPPIAKLTPAQAMYHFLSGYTAKVAGTEKGVTEPEATFSTCFGAPFMPRHPSEYGNLLRKLIAEHKVDCWLVNTGWTGGAYGTGKRMPIKATRALLAAALDGSLNNAEFRIDPNFGFAVPVEVPGVDKSILDPRSTWADKAAYDAQAKKLVDMFVTNFEKFESHVDHEVKDAAPAIRIAAE</sequence>
<evidence type="ECO:0000313" key="4">
    <source>
        <dbReference type="Proteomes" id="UP000551563"/>
    </source>
</evidence>
<name>A0A7V6TZR4_9HYPH</name>
<keyword evidence="3" id="KW-0808">Transferase</keyword>
<evidence type="ECO:0000313" key="3">
    <source>
        <dbReference type="EMBL" id="HHV68168.1"/>
    </source>
</evidence>
<organism evidence="3 4">
    <name type="scientific">Brucella intermedia</name>
    <dbReference type="NCBI Taxonomy" id="94625"/>
    <lineage>
        <taxon>Bacteria</taxon>
        <taxon>Pseudomonadati</taxon>
        <taxon>Pseudomonadota</taxon>
        <taxon>Alphaproteobacteria</taxon>
        <taxon>Hyphomicrobiales</taxon>
        <taxon>Brucellaceae</taxon>
        <taxon>Brucella/Ochrobactrum group</taxon>
        <taxon>Brucella</taxon>
    </lineage>
</organism>
<keyword evidence="2" id="KW-0210">Decarboxylase</keyword>
<dbReference type="AlphaFoldDB" id="A0A7V6TZR4"/>
<keyword evidence="3" id="KW-0418">Kinase</keyword>
<dbReference type="Pfam" id="PF01293">
    <property type="entry name" value="PEPCK_ATP"/>
    <property type="match status" value="1"/>
</dbReference>
<dbReference type="EMBL" id="DUMN01000324">
    <property type="protein sequence ID" value="HHV68168.1"/>
    <property type="molecule type" value="Genomic_DNA"/>
</dbReference>
<dbReference type="PANTHER" id="PTHR30031:SF0">
    <property type="entry name" value="PHOSPHOENOLPYRUVATE CARBOXYKINASE (ATP)"/>
    <property type="match status" value="1"/>
</dbReference>
<dbReference type="InterPro" id="IPR013035">
    <property type="entry name" value="PEP_carboxykinase_C"/>
</dbReference>
<dbReference type="GO" id="GO:0004612">
    <property type="term" value="F:phosphoenolpyruvate carboxykinase (ATP) activity"/>
    <property type="evidence" value="ECO:0007669"/>
    <property type="project" value="InterPro"/>
</dbReference>
<comment type="caution">
    <text evidence="3">The sequence shown here is derived from an EMBL/GenBank/DDBJ whole genome shotgun (WGS) entry which is preliminary data.</text>
</comment>
<keyword evidence="2" id="KW-0456">Lyase</keyword>
<feature type="non-terminal residue" evidence="3">
    <location>
        <position position="1"/>
    </location>
</feature>
<gene>
    <name evidence="3" type="ORF">GXX48_11070</name>
</gene>
<dbReference type="GO" id="GO:0005524">
    <property type="term" value="F:ATP binding"/>
    <property type="evidence" value="ECO:0007669"/>
    <property type="project" value="InterPro"/>
</dbReference>
<dbReference type="SUPFAM" id="SSF53795">
    <property type="entry name" value="PEP carboxykinase-like"/>
    <property type="match status" value="1"/>
</dbReference>
<keyword evidence="3" id="KW-0670">Pyruvate</keyword>
<dbReference type="GO" id="GO:0016301">
    <property type="term" value="F:kinase activity"/>
    <property type="evidence" value="ECO:0007669"/>
    <property type="project" value="UniProtKB-KW"/>
</dbReference>
<dbReference type="GO" id="GO:0005829">
    <property type="term" value="C:cytosol"/>
    <property type="evidence" value="ECO:0007669"/>
    <property type="project" value="TreeGrafter"/>
</dbReference>
<evidence type="ECO:0000256" key="2">
    <source>
        <dbReference type="ARBA" id="ARBA00022793"/>
    </source>
</evidence>
<dbReference type="Gene3D" id="3.90.228.20">
    <property type="match status" value="1"/>
</dbReference>
<dbReference type="InterPro" id="IPR001272">
    <property type="entry name" value="PEP_carboxykinase_ATP"/>
</dbReference>
<evidence type="ECO:0000256" key="1">
    <source>
        <dbReference type="ARBA" id="ARBA00022432"/>
    </source>
</evidence>
<dbReference type="PANTHER" id="PTHR30031">
    <property type="entry name" value="PHOSPHOENOLPYRUVATE CARBOXYKINASE ATP"/>
    <property type="match status" value="1"/>
</dbReference>
<proteinExistence type="predicted"/>
<dbReference type="Proteomes" id="UP000551563">
    <property type="component" value="Unassembled WGS sequence"/>
</dbReference>